<evidence type="ECO:0000313" key="9">
    <source>
        <dbReference type="EMBL" id="AOM76142.1"/>
    </source>
</evidence>
<evidence type="ECO:0000256" key="4">
    <source>
        <dbReference type="ARBA" id="ARBA00023136"/>
    </source>
</evidence>
<evidence type="ECO:0000313" key="10">
    <source>
        <dbReference type="Proteomes" id="UP000094313"/>
    </source>
</evidence>
<dbReference type="InterPro" id="IPR033985">
    <property type="entry name" value="SusD-like_N"/>
</dbReference>
<dbReference type="Pfam" id="PF07980">
    <property type="entry name" value="SusD_RagB"/>
    <property type="match status" value="1"/>
</dbReference>
<dbReference type="GO" id="GO:0009279">
    <property type="term" value="C:cell outer membrane"/>
    <property type="evidence" value="ECO:0007669"/>
    <property type="project" value="UniProtKB-SubCell"/>
</dbReference>
<dbReference type="InterPro" id="IPR019734">
    <property type="entry name" value="TPR_rpt"/>
</dbReference>
<evidence type="ECO:0000256" key="5">
    <source>
        <dbReference type="ARBA" id="ARBA00023237"/>
    </source>
</evidence>
<keyword evidence="3" id="KW-0732">Signal</keyword>
<protein>
    <submittedName>
        <fullName evidence="9">Uncharacterized protein</fullName>
    </submittedName>
</protein>
<comment type="subcellular location">
    <subcellularLocation>
        <location evidence="1">Cell outer membrane</location>
    </subcellularLocation>
</comment>
<evidence type="ECO:0000256" key="2">
    <source>
        <dbReference type="ARBA" id="ARBA00006275"/>
    </source>
</evidence>
<gene>
    <name evidence="9" type="ORF">BFS30_02540</name>
</gene>
<dbReference type="RefSeq" id="WP_069377838.1">
    <property type="nucleotide sequence ID" value="NZ_CP017141.1"/>
</dbReference>
<feature type="domain" description="RagB/SusD" evidence="7">
    <location>
        <begin position="363"/>
        <end position="474"/>
    </location>
</feature>
<accession>A0A1D7QBT3</accession>
<dbReference type="PROSITE" id="PS51257">
    <property type="entry name" value="PROKAR_LIPOPROTEIN"/>
    <property type="match status" value="1"/>
</dbReference>
<keyword evidence="6" id="KW-0802">TPR repeat</keyword>
<dbReference type="OrthoDB" id="629561at2"/>
<dbReference type="PROSITE" id="PS50005">
    <property type="entry name" value="TPR"/>
    <property type="match status" value="1"/>
</dbReference>
<sequence length="481" mass="54617">MKKIFTIIFIATVALSGCKDYLDVKPKGYTIPEFYEDYEKLLNSSSLYRVSSAYPVFLTDDAQAGEVKDPNKSADYPSYALFKRNLYEFKPGRVFESAESDRFYEPAYEHIYVYNTVINNIEKVKDRTVADRMQLKAEAQIGRAFEYLTIVNAYAAHYDPATAETDLGVPLVLTEDINAKYTRGTVAEVYRQIQKDLDEALPHLAVKTANNFHPTKSVGYAFLSRMYLYMGKYAEALKNANEALKLNSNLIDYSIYTNKKGTWGRVCTIADQAVLFPDADKSKESVWIRFGASSYGHVFTELYASKDLLDVYQKDLPVNATDQRLKLFFCDGQANFGGAITLFPGRKLWAPYVEFNLGFSTPELYLVAAECEARVGSKDLAVQHLNKLRDMRIVGNQPLVAASKDEALQLALEERRRETPYQGSTRLIDLKRLNKDPRFAKTVTHKNGTETYSLPANDKRYILPLPPNVLEFNPSIPVYDR</sequence>
<evidence type="ECO:0000259" key="8">
    <source>
        <dbReference type="Pfam" id="PF14322"/>
    </source>
</evidence>
<name>A0A1D7QBT3_9SPHI</name>
<dbReference type="InterPro" id="IPR012944">
    <property type="entry name" value="SusD_RagB_dom"/>
</dbReference>
<keyword evidence="4" id="KW-0472">Membrane</keyword>
<keyword evidence="10" id="KW-1185">Reference proteome</keyword>
<dbReference type="EMBL" id="CP017141">
    <property type="protein sequence ID" value="AOM76142.1"/>
    <property type="molecule type" value="Genomic_DNA"/>
</dbReference>
<dbReference type="KEGG" id="psty:BFS30_02540"/>
<comment type="similarity">
    <text evidence="2">Belongs to the SusD family.</text>
</comment>
<reference evidence="9 10" key="1">
    <citation type="submission" date="2016-08" db="EMBL/GenBank/DDBJ databases">
        <authorList>
            <person name="Seilhamer J.J."/>
        </authorList>
    </citation>
    <scope>NUCLEOTIDE SEQUENCE [LARGE SCALE GENOMIC DNA]</scope>
    <source>
        <strain evidence="9 10">DX4</strain>
    </source>
</reference>
<evidence type="ECO:0000259" key="7">
    <source>
        <dbReference type="Pfam" id="PF07980"/>
    </source>
</evidence>
<dbReference type="AlphaFoldDB" id="A0A1D7QBT3"/>
<dbReference type="Gene3D" id="1.25.40.390">
    <property type="match status" value="1"/>
</dbReference>
<proteinExistence type="inferred from homology"/>
<feature type="repeat" description="TPR" evidence="6">
    <location>
        <begin position="217"/>
        <end position="250"/>
    </location>
</feature>
<evidence type="ECO:0000256" key="3">
    <source>
        <dbReference type="ARBA" id="ARBA00022729"/>
    </source>
</evidence>
<feature type="domain" description="SusD-like N-terminal" evidence="8">
    <location>
        <begin position="20"/>
        <end position="228"/>
    </location>
</feature>
<dbReference type="Pfam" id="PF14322">
    <property type="entry name" value="SusD-like_3"/>
    <property type="match status" value="1"/>
</dbReference>
<dbReference type="Proteomes" id="UP000094313">
    <property type="component" value="Chromosome"/>
</dbReference>
<organism evidence="9 10">
    <name type="scientific">Pedobacter steynii</name>
    <dbReference type="NCBI Taxonomy" id="430522"/>
    <lineage>
        <taxon>Bacteria</taxon>
        <taxon>Pseudomonadati</taxon>
        <taxon>Bacteroidota</taxon>
        <taxon>Sphingobacteriia</taxon>
        <taxon>Sphingobacteriales</taxon>
        <taxon>Sphingobacteriaceae</taxon>
        <taxon>Pedobacter</taxon>
    </lineage>
</organism>
<dbReference type="SUPFAM" id="SSF48452">
    <property type="entry name" value="TPR-like"/>
    <property type="match status" value="1"/>
</dbReference>
<keyword evidence="5" id="KW-0998">Cell outer membrane</keyword>
<evidence type="ECO:0000256" key="6">
    <source>
        <dbReference type="PROSITE-ProRule" id="PRU00339"/>
    </source>
</evidence>
<dbReference type="InterPro" id="IPR011990">
    <property type="entry name" value="TPR-like_helical_dom_sf"/>
</dbReference>
<evidence type="ECO:0000256" key="1">
    <source>
        <dbReference type="ARBA" id="ARBA00004442"/>
    </source>
</evidence>